<proteinExistence type="predicted"/>
<dbReference type="GO" id="GO:0005524">
    <property type="term" value="F:ATP binding"/>
    <property type="evidence" value="ECO:0007669"/>
    <property type="project" value="InterPro"/>
</dbReference>
<gene>
    <name evidence="2" type="ORF">RRF57_010199</name>
</gene>
<organism evidence="2 3">
    <name type="scientific">Xylaria bambusicola</name>
    <dbReference type="NCBI Taxonomy" id="326684"/>
    <lineage>
        <taxon>Eukaryota</taxon>
        <taxon>Fungi</taxon>
        <taxon>Dikarya</taxon>
        <taxon>Ascomycota</taxon>
        <taxon>Pezizomycotina</taxon>
        <taxon>Sordariomycetes</taxon>
        <taxon>Xylariomycetidae</taxon>
        <taxon>Xylariales</taxon>
        <taxon>Xylariaceae</taxon>
        <taxon>Xylaria</taxon>
    </lineage>
</organism>
<evidence type="ECO:0000313" key="2">
    <source>
        <dbReference type="EMBL" id="KAK5634486.1"/>
    </source>
</evidence>
<name>A0AAN7UWW0_9PEZI</name>
<comment type="caution">
    <text evidence="2">The sequence shown here is derived from an EMBL/GenBank/DDBJ whole genome shotgun (WGS) entry which is preliminary data.</text>
</comment>
<feature type="domain" description="Protein kinase" evidence="1">
    <location>
        <begin position="1"/>
        <end position="85"/>
    </location>
</feature>
<evidence type="ECO:0000259" key="1">
    <source>
        <dbReference type="PROSITE" id="PS50011"/>
    </source>
</evidence>
<reference evidence="2 3" key="1">
    <citation type="submission" date="2023-10" db="EMBL/GenBank/DDBJ databases">
        <title>Draft genome sequence of Xylaria bambusicola isolate GMP-LS, the root and basal stem rot pathogen of sugarcane in Indonesia.</title>
        <authorList>
            <person name="Selvaraj P."/>
            <person name="Muralishankar V."/>
            <person name="Muruganantham S."/>
            <person name="Sp S."/>
            <person name="Haryani S."/>
            <person name="Lau K.J.X."/>
            <person name="Naqvi N.I."/>
        </authorList>
    </citation>
    <scope>NUCLEOTIDE SEQUENCE [LARGE SCALE GENOMIC DNA]</scope>
    <source>
        <strain evidence="2">GMP-LS</strain>
    </source>
</reference>
<accession>A0AAN7UWW0</accession>
<dbReference type="InterPro" id="IPR000719">
    <property type="entry name" value="Prot_kinase_dom"/>
</dbReference>
<dbReference type="GO" id="GO:0004672">
    <property type="term" value="F:protein kinase activity"/>
    <property type="evidence" value="ECO:0007669"/>
    <property type="project" value="InterPro"/>
</dbReference>
<dbReference type="AlphaFoldDB" id="A0AAN7UWW0"/>
<dbReference type="Gene3D" id="1.10.510.10">
    <property type="entry name" value="Transferase(Phosphotransferase) domain 1"/>
    <property type="match status" value="1"/>
</dbReference>
<protein>
    <recommendedName>
        <fullName evidence="1">Protein kinase domain-containing protein</fullName>
    </recommendedName>
</protein>
<dbReference type="PROSITE" id="PS50011">
    <property type="entry name" value="PROTEIN_KINASE_DOM"/>
    <property type="match status" value="1"/>
</dbReference>
<keyword evidence="3" id="KW-1185">Reference proteome</keyword>
<evidence type="ECO:0000313" key="3">
    <source>
        <dbReference type="Proteomes" id="UP001305414"/>
    </source>
</evidence>
<dbReference type="SUPFAM" id="SSF56112">
    <property type="entry name" value="Protein kinase-like (PK-like)"/>
    <property type="match status" value="1"/>
</dbReference>
<dbReference type="Proteomes" id="UP001305414">
    <property type="component" value="Unassembled WGS sequence"/>
</dbReference>
<dbReference type="EMBL" id="JAWHQM010000042">
    <property type="protein sequence ID" value="KAK5634486.1"/>
    <property type="molecule type" value="Genomic_DNA"/>
</dbReference>
<dbReference type="InterPro" id="IPR011009">
    <property type="entry name" value="Kinase-like_dom_sf"/>
</dbReference>
<sequence length="85" mass="9789">MFSSYACNNFPLGSLKNLLRPEYPIRPHFDLETRTRWSVQLAFALVYIHESPTGYLIGLKLDNIVLKEKAGRYDAVLIDFEQRGA</sequence>